<proteinExistence type="predicted"/>
<dbReference type="EMBL" id="JACHND010000001">
    <property type="protein sequence ID" value="MBB4702193.1"/>
    <property type="molecule type" value="Genomic_DNA"/>
</dbReference>
<evidence type="ECO:0000313" key="2">
    <source>
        <dbReference type="Proteomes" id="UP000542210"/>
    </source>
</evidence>
<gene>
    <name evidence="1" type="ORF">BJ982_003737</name>
</gene>
<name>A0A7W7D8E1_9ACTN</name>
<sequence length="119" mass="12767">MNAPTWTPNEIALRLSQLSRALDDLAGDLEGLERDAVVKRHTYELAFARAFLGQESGSVDARKQAAVLATAAEKLEAETAEAVLRAARTRIGTLKTQIETGRSLNALMRSEMALAGVGT</sequence>
<organism evidence="1 2">
    <name type="scientific">Sphaerisporangium siamense</name>
    <dbReference type="NCBI Taxonomy" id="795645"/>
    <lineage>
        <taxon>Bacteria</taxon>
        <taxon>Bacillati</taxon>
        <taxon>Actinomycetota</taxon>
        <taxon>Actinomycetes</taxon>
        <taxon>Streptosporangiales</taxon>
        <taxon>Streptosporangiaceae</taxon>
        <taxon>Sphaerisporangium</taxon>
    </lineage>
</organism>
<evidence type="ECO:0000313" key="1">
    <source>
        <dbReference type="EMBL" id="MBB4702193.1"/>
    </source>
</evidence>
<keyword evidence="2" id="KW-1185">Reference proteome</keyword>
<protein>
    <submittedName>
        <fullName evidence="1">Uncharacterized protein</fullName>
    </submittedName>
</protein>
<dbReference type="AlphaFoldDB" id="A0A7W7D8E1"/>
<dbReference type="RefSeq" id="WP_184881770.1">
    <property type="nucleotide sequence ID" value="NZ_BOOV01000026.1"/>
</dbReference>
<comment type="caution">
    <text evidence="1">The sequence shown here is derived from an EMBL/GenBank/DDBJ whole genome shotgun (WGS) entry which is preliminary data.</text>
</comment>
<reference evidence="1 2" key="1">
    <citation type="submission" date="2020-08" db="EMBL/GenBank/DDBJ databases">
        <title>Sequencing the genomes of 1000 actinobacteria strains.</title>
        <authorList>
            <person name="Klenk H.-P."/>
        </authorList>
    </citation>
    <scope>NUCLEOTIDE SEQUENCE [LARGE SCALE GENOMIC DNA]</scope>
    <source>
        <strain evidence="1 2">DSM 45784</strain>
    </source>
</reference>
<dbReference type="Proteomes" id="UP000542210">
    <property type="component" value="Unassembled WGS sequence"/>
</dbReference>
<accession>A0A7W7D8E1</accession>